<sequence length="312" mass="34142">MAGVPVFKPDGSMDPAMRAYIQRQALEPYLDGKDYLVRFLTSERGRALNGRLCKVTGITGGRLEVRMKDNGEVARLKSCNLHPADRPHGPVPGPALGAAEVVARLRTALAHTRAEEYRESQRPDICARMALVEAALAQPGPDDAVRVPAPSPCMDPLIPPDRWNGLVTLMNDQRPCCCGDGTVDFARFATGLLGAGGVECTVCTEEMARGCPALGFPCGHVFHRQCAVQWLRGHNTCPICRMQLGMPGGEYVHMWDYERRLRLRLQEWFISGMCERCQAAFHERDPLVAVDDGRGQGPSLVPRSALGENPLG</sequence>
<dbReference type="InterPro" id="IPR001841">
    <property type="entry name" value="Znf_RING"/>
</dbReference>
<reference evidence="7" key="1">
    <citation type="submission" date="2021-01" db="EMBL/GenBank/DDBJ databases">
        <authorList>
            <person name="Corre E."/>
            <person name="Pelletier E."/>
            <person name="Niang G."/>
            <person name="Scheremetjew M."/>
            <person name="Finn R."/>
            <person name="Kale V."/>
            <person name="Holt S."/>
            <person name="Cochrane G."/>
            <person name="Meng A."/>
            <person name="Brown T."/>
            <person name="Cohen L."/>
        </authorList>
    </citation>
    <scope>NUCLEOTIDE SEQUENCE</scope>
    <source>
        <strain evidence="7">SAG 11-49</strain>
    </source>
</reference>
<name>A0A7S0RTN9_9CHLO</name>
<proteinExistence type="predicted"/>
<dbReference type="SUPFAM" id="SSF57850">
    <property type="entry name" value="RING/U-box"/>
    <property type="match status" value="1"/>
</dbReference>
<keyword evidence="1" id="KW-0479">Metal-binding</keyword>
<evidence type="ECO:0000256" key="2">
    <source>
        <dbReference type="ARBA" id="ARBA00022771"/>
    </source>
</evidence>
<dbReference type="EMBL" id="HBFB01023740">
    <property type="protein sequence ID" value="CAD8687321.1"/>
    <property type="molecule type" value="Transcribed_RNA"/>
</dbReference>
<dbReference type="PANTHER" id="PTHR15710">
    <property type="entry name" value="E3 UBIQUITIN-PROTEIN LIGASE PRAJA"/>
    <property type="match status" value="1"/>
</dbReference>
<feature type="domain" description="RING-type" evidence="6">
    <location>
        <begin position="200"/>
        <end position="241"/>
    </location>
</feature>
<dbReference type="SMART" id="SM00184">
    <property type="entry name" value="RING"/>
    <property type="match status" value="1"/>
</dbReference>
<keyword evidence="3" id="KW-0862">Zinc</keyword>
<keyword evidence="2 4" id="KW-0863">Zinc-finger</keyword>
<accession>A0A7S0RTN9</accession>
<evidence type="ECO:0000256" key="3">
    <source>
        <dbReference type="ARBA" id="ARBA00022833"/>
    </source>
</evidence>
<evidence type="ECO:0000256" key="1">
    <source>
        <dbReference type="ARBA" id="ARBA00022723"/>
    </source>
</evidence>
<feature type="region of interest" description="Disordered" evidence="5">
    <location>
        <begin position="293"/>
        <end position="312"/>
    </location>
</feature>
<gene>
    <name evidence="7" type="ORF">CLEI1391_LOCUS13382</name>
</gene>
<organism evidence="7">
    <name type="scientific">Chlamydomonas leiostraca</name>
    <dbReference type="NCBI Taxonomy" id="1034604"/>
    <lineage>
        <taxon>Eukaryota</taxon>
        <taxon>Viridiplantae</taxon>
        <taxon>Chlorophyta</taxon>
        <taxon>core chlorophytes</taxon>
        <taxon>Chlorophyceae</taxon>
        <taxon>CS clade</taxon>
        <taxon>Chlamydomonadales</taxon>
        <taxon>Chlamydomonadaceae</taxon>
        <taxon>Chlamydomonas</taxon>
    </lineage>
</organism>
<evidence type="ECO:0000256" key="4">
    <source>
        <dbReference type="PROSITE-ProRule" id="PRU00175"/>
    </source>
</evidence>
<dbReference type="InterPro" id="IPR013083">
    <property type="entry name" value="Znf_RING/FYVE/PHD"/>
</dbReference>
<dbReference type="Pfam" id="PF13639">
    <property type="entry name" value="zf-RING_2"/>
    <property type="match status" value="1"/>
</dbReference>
<dbReference type="PROSITE" id="PS50089">
    <property type="entry name" value="ZF_RING_2"/>
    <property type="match status" value="1"/>
</dbReference>
<evidence type="ECO:0000313" key="7">
    <source>
        <dbReference type="EMBL" id="CAD8687321.1"/>
    </source>
</evidence>
<evidence type="ECO:0000259" key="6">
    <source>
        <dbReference type="PROSITE" id="PS50089"/>
    </source>
</evidence>
<evidence type="ECO:0000256" key="5">
    <source>
        <dbReference type="SAM" id="MobiDB-lite"/>
    </source>
</evidence>
<dbReference type="Gene3D" id="3.30.40.10">
    <property type="entry name" value="Zinc/RING finger domain, C3HC4 (zinc finger)"/>
    <property type="match status" value="1"/>
</dbReference>
<dbReference type="CDD" id="cd16454">
    <property type="entry name" value="RING-H2_PA-TM-RING"/>
    <property type="match status" value="1"/>
</dbReference>
<dbReference type="GO" id="GO:0008270">
    <property type="term" value="F:zinc ion binding"/>
    <property type="evidence" value="ECO:0007669"/>
    <property type="project" value="UniProtKB-KW"/>
</dbReference>
<dbReference type="AlphaFoldDB" id="A0A7S0RTN9"/>
<protein>
    <recommendedName>
        <fullName evidence="6">RING-type domain-containing protein</fullName>
    </recommendedName>
</protein>